<evidence type="ECO:0000313" key="2">
    <source>
        <dbReference type="Proteomes" id="UP001238973"/>
    </source>
</evidence>
<comment type="caution">
    <text evidence="1">The sequence shown here is derived from an EMBL/GenBank/DDBJ whole genome shotgun (WGS) entry which is preliminary data.</text>
</comment>
<dbReference type="RefSeq" id="WP_063596593.1">
    <property type="nucleotide sequence ID" value="NZ_CP085395.1"/>
</dbReference>
<protein>
    <submittedName>
        <fullName evidence="1">Uncharacterized protein</fullName>
    </submittedName>
</protein>
<accession>A0AAJ1QJN1</accession>
<proteinExistence type="predicted"/>
<sequence length="108" mass="12335">MNIKKLLLFQIEKVVFDLRYDFLYEDEYGELLCQVIQRDSSGSIESTPISFHLRINEEKGTGQLIYYQAQGEMNRQSFDIENPDTILAILTFISGVLGSPQKNVGPKS</sequence>
<dbReference type="AlphaFoldDB" id="A0AAJ1QJN1"/>
<dbReference type="EMBL" id="JAUCFI010000003">
    <property type="protein sequence ID" value="MDM5282651.1"/>
    <property type="molecule type" value="Genomic_DNA"/>
</dbReference>
<evidence type="ECO:0000313" key="1">
    <source>
        <dbReference type="EMBL" id="MDM5282651.1"/>
    </source>
</evidence>
<name>A0AAJ1QJN1_9BACI</name>
<gene>
    <name evidence="1" type="ORF">QUF85_04890</name>
</gene>
<organism evidence="1 2">
    <name type="scientific">Peribacillus frigoritolerans</name>
    <dbReference type="NCBI Taxonomy" id="450367"/>
    <lineage>
        <taxon>Bacteria</taxon>
        <taxon>Bacillati</taxon>
        <taxon>Bacillota</taxon>
        <taxon>Bacilli</taxon>
        <taxon>Bacillales</taxon>
        <taxon>Bacillaceae</taxon>
        <taxon>Peribacillus</taxon>
    </lineage>
</organism>
<dbReference type="Proteomes" id="UP001238973">
    <property type="component" value="Unassembled WGS sequence"/>
</dbReference>
<reference evidence="1" key="1">
    <citation type="submission" date="2023-06" db="EMBL/GenBank/DDBJ databases">
        <title>Comparative genomics of Bacillaceae isolates and their secondary metabolite potential.</title>
        <authorList>
            <person name="Song L."/>
            <person name="Nielsen L.J."/>
            <person name="Mohite O."/>
            <person name="Xu X."/>
            <person name="Weber T."/>
            <person name="Kovacs A.T."/>
        </authorList>
    </citation>
    <scope>NUCLEOTIDE SEQUENCE</scope>
    <source>
        <strain evidence="1">G1S1</strain>
    </source>
</reference>